<accession>A0A846QUD1</accession>
<keyword evidence="4" id="KW-0328">Glycosyltransferase</keyword>
<gene>
    <name evidence="4" type="ORF">GGQ74_002427</name>
</gene>
<protein>
    <submittedName>
        <fullName evidence="4">Alpha-1,3-rhamnosyl/mannosyltransferase</fullName>
        <ecNumber evidence="4">2.4.1.-</ecNumber>
    </submittedName>
</protein>
<dbReference type="Pfam" id="PF00534">
    <property type="entry name" value="Glycos_transf_1"/>
    <property type="match status" value="1"/>
</dbReference>
<dbReference type="SUPFAM" id="SSF53756">
    <property type="entry name" value="UDP-Glycosyltransferase/glycogen phosphorylase"/>
    <property type="match status" value="1"/>
</dbReference>
<evidence type="ECO:0000259" key="2">
    <source>
        <dbReference type="Pfam" id="PF00534"/>
    </source>
</evidence>
<dbReference type="GO" id="GO:0009103">
    <property type="term" value="P:lipopolysaccharide biosynthetic process"/>
    <property type="evidence" value="ECO:0007669"/>
    <property type="project" value="TreeGrafter"/>
</dbReference>
<dbReference type="EMBL" id="JAATJA010000002">
    <property type="protein sequence ID" value="NJB68754.1"/>
    <property type="molecule type" value="Genomic_DNA"/>
</dbReference>
<dbReference type="Pfam" id="PF13439">
    <property type="entry name" value="Glyco_transf_4"/>
    <property type="match status" value="1"/>
</dbReference>
<sequence>MRIIVNAIPLMNVNTGIGRYIRQLYAEIETRSGVEVGYFNGRRVLERMPSPPDDVARKSLVADLFWKLPARVALMVRLAVHMRRQLAFRTAAQGFDVYHETAFFPFDAPAGVRTVFTVHDLSLDRHPEWHPRERVLYFRRHFERSCRHVDEYLSVSRFTRSELAEVHGVAPERVTVTHLAHDPSLFRQRTQDEVAAMRERLGLPEAYFLFVGTGDPRKNVRTAARAAGVMGLDVPLVCAGWSGWGASTPGVVPLGYVDDDDLALLYAGARALVYPSLYEGFGLPVLEAMACGCPVLVSPCASLPEVAGDAALVMADPLDAEGLAAMMRQVATDARLREELSGKGLARAAKFSWKATADATLGALARAARHTGA</sequence>
<reference evidence="4 5" key="1">
    <citation type="submission" date="2020-03" db="EMBL/GenBank/DDBJ databases">
        <title>Genomic Encyclopedia of Type Strains, Phase IV (KMG-IV): sequencing the most valuable type-strain genomes for metagenomic binning, comparative biology and taxonomic classification.</title>
        <authorList>
            <person name="Goeker M."/>
        </authorList>
    </citation>
    <scope>NUCLEOTIDE SEQUENCE [LARGE SCALE GENOMIC DNA]</scope>
    <source>
        <strain evidence="4 5">DSM 24233</strain>
    </source>
</reference>
<organism evidence="4 5">
    <name type="scientific">Desulfobaculum xiamenense</name>
    <dbReference type="NCBI Taxonomy" id="995050"/>
    <lineage>
        <taxon>Bacteria</taxon>
        <taxon>Pseudomonadati</taxon>
        <taxon>Thermodesulfobacteriota</taxon>
        <taxon>Desulfovibrionia</taxon>
        <taxon>Desulfovibrionales</taxon>
        <taxon>Desulfovibrionaceae</taxon>
        <taxon>Desulfobaculum</taxon>
    </lineage>
</organism>
<evidence type="ECO:0000313" key="4">
    <source>
        <dbReference type="EMBL" id="NJB68754.1"/>
    </source>
</evidence>
<dbReference type="Gene3D" id="3.40.50.2000">
    <property type="entry name" value="Glycogen Phosphorylase B"/>
    <property type="match status" value="2"/>
</dbReference>
<dbReference type="EC" id="2.4.1.-" evidence="4"/>
<keyword evidence="5" id="KW-1185">Reference proteome</keyword>
<evidence type="ECO:0000259" key="3">
    <source>
        <dbReference type="Pfam" id="PF13439"/>
    </source>
</evidence>
<dbReference type="RefSeq" id="WP_167941795.1">
    <property type="nucleotide sequence ID" value="NZ_JAATJA010000002.1"/>
</dbReference>
<dbReference type="GO" id="GO:0016757">
    <property type="term" value="F:glycosyltransferase activity"/>
    <property type="evidence" value="ECO:0007669"/>
    <property type="project" value="UniProtKB-KW"/>
</dbReference>
<keyword evidence="1 4" id="KW-0808">Transferase</keyword>
<dbReference type="AlphaFoldDB" id="A0A846QUD1"/>
<proteinExistence type="predicted"/>
<dbReference type="PANTHER" id="PTHR46401:SF2">
    <property type="entry name" value="GLYCOSYLTRANSFERASE WBBK-RELATED"/>
    <property type="match status" value="1"/>
</dbReference>
<dbReference type="CDD" id="cd03809">
    <property type="entry name" value="GT4_MtfB-like"/>
    <property type="match status" value="1"/>
</dbReference>
<evidence type="ECO:0000256" key="1">
    <source>
        <dbReference type="ARBA" id="ARBA00022679"/>
    </source>
</evidence>
<dbReference type="InterPro" id="IPR001296">
    <property type="entry name" value="Glyco_trans_1"/>
</dbReference>
<feature type="domain" description="Glycosyltransferase subfamily 4-like N-terminal" evidence="3">
    <location>
        <begin position="16"/>
        <end position="183"/>
    </location>
</feature>
<feature type="domain" description="Glycosyl transferase family 1" evidence="2">
    <location>
        <begin position="205"/>
        <end position="342"/>
    </location>
</feature>
<dbReference type="PANTHER" id="PTHR46401">
    <property type="entry name" value="GLYCOSYLTRANSFERASE WBBK-RELATED"/>
    <property type="match status" value="1"/>
</dbReference>
<dbReference type="Proteomes" id="UP000580856">
    <property type="component" value="Unassembled WGS sequence"/>
</dbReference>
<evidence type="ECO:0000313" key="5">
    <source>
        <dbReference type="Proteomes" id="UP000580856"/>
    </source>
</evidence>
<name>A0A846QUD1_9BACT</name>
<dbReference type="InterPro" id="IPR028098">
    <property type="entry name" value="Glyco_trans_4-like_N"/>
</dbReference>
<comment type="caution">
    <text evidence="4">The sequence shown here is derived from an EMBL/GenBank/DDBJ whole genome shotgun (WGS) entry which is preliminary data.</text>
</comment>